<dbReference type="PROSITE" id="PS50088">
    <property type="entry name" value="ANK_REPEAT"/>
    <property type="match status" value="7"/>
</dbReference>
<evidence type="ECO:0000256" key="1">
    <source>
        <dbReference type="ARBA" id="ARBA00022737"/>
    </source>
</evidence>
<feature type="repeat" description="ANK" evidence="3">
    <location>
        <begin position="942"/>
        <end position="974"/>
    </location>
</feature>
<feature type="repeat" description="ANK" evidence="3">
    <location>
        <begin position="1084"/>
        <end position="1116"/>
    </location>
</feature>
<dbReference type="InterPro" id="IPR036770">
    <property type="entry name" value="Ankyrin_rpt-contain_sf"/>
</dbReference>
<feature type="domain" description="Novel STAND NTPase 3" evidence="6">
    <location>
        <begin position="375"/>
        <end position="530"/>
    </location>
</feature>
<organism evidence="7 8">
    <name type="scientific">Mya arenaria</name>
    <name type="common">Soft-shell clam</name>
    <dbReference type="NCBI Taxonomy" id="6604"/>
    <lineage>
        <taxon>Eukaryota</taxon>
        <taxon>Metazoa</taxon>
        <taxon>Spiralia</taxon>
        <taxon>Lophotrochozoa</taxon>
        <taxon>Mollusca</taxon>
        <taxon>Bivalvia</taxon>
        <taxon>Autobranchia</taxon>
        <taxon>Heteroconchia</taxon>
        <taxon>Euheterodonta</taxon>
        <taxon>Imparidentia</taxon>
        <taxon>Neoheterodontei</taxon>
        <taxon>Myida</taxon>
        <taxon>Myoidea</taxon>
        <taxon>Myidae</taxon>
        <taxon>Mya</taxon>
    </lineage>
</organism>
<dbReference type="Pfam" id="PF00023">
    <property type="entry name" value="Ank"/>
    <property type="match status" value="1"/>
</dbReference>
<evidence type="ECO:0000313" key="8">
    <source>
        <dbReference type="Proteomes" id="UP001164746"/>
    </source>
</evidence>
<keyword evidence="1" id="KW-0677">Repeat</keyword>
<dbReference type="InterPro" id="IPR027417">
    <property type="entry name" value="P-loop_NTPase"/>
</dbReference>
<dbReference type="Pfam" id="PF12796">
    <property type="entry name" value="Ank_2"/>
    <property type="match status" value="3"/>
</dbReference>
<dbReference type="Proteomes" id="UP001164746">
    <property type="component" value="Chromosome 4"/>
</dbReference>
<feature type="repeat" description="ANK" evidence="3">
    <location>
        <begin position="874"/>
        <end position="906"/>
    </location>
</feature>
<keyword evidence="2 3" id="KW-0040">ANK repeat</keyword>
<evidence type="ECO:0000256" key="3">
    <source>
        <dbReference type="PROSITE-ProRule" id="PRU00023"/>
    </source>
</evidence>
<evidence type="ECO:0000313" key="7">
    <source>
        <dbReference type="EMBL" id="WAR03969.1"/>
    </source>
</evidence>
<evidence type="ECO:0000259" key="6">
    <source>
        <dbReference type="Pfam" id="PF20720"/>
    </source>
</evidence>
<feature type="domain" description="DZIP3-like HEPN" evidence="5">
    <location>
        <begin position="234"/>
        <end position="323"/>
    </location>
</feature>
<dbReference type="InterPro" id="IPR041249">
    <property type="entry name" value="HEPN_DZIP3"/>
</dbReference>
<reference evidence="7" key="1">
    <citation type="submission" date="2022-11" db="EMBL/GenBank/DDBJ databases">
        <title>Centuries of genome instability and evolution in soft-shell clam transmissible cancer (bioRxiv).</title>
        <authorList>
            <person name="Hart S.F.M."/>
            <person name="Yonemitsu M.A."/>
            <person name="Giersch R.M."/>
            <person name="Beal B.F."/>
            <person name="Arriagada G."/>
            <person name="Davis B.W."/>
            <person name="Ostrander E.A."/>
            <person name="Goff S.P."/>
            <person name="Metzger M.J."/>
        </authorList>
    </citation>
    <scope>NUCLEOTIDE SEQUENCE</scope>
    <source>
        <strain evidence="7">MELC-2E11</strain>
        <tissue evidence="7">Siphon/mantle</tissue>
    </source>
</reference>
<dbReference type="SUPFAM" id="SSF48403">
    <property type="entry name" value="Ankyrin repeat"/>
    <property type="match status" value="1"/>
</dbReference>
<feature type="region of interest" description="Disordered" evidence="4">
    <location>
        <begin position="1295"/>
        <end position="1315"/>
    </location>
</feature>
<dbReference type="Pfam" id="PF20720">
    <property type="entry name" value="nSTAND3"/>
    <property type="match status" value="1"/>
</dbReference>
<feature type="repeat" description="ANK" evidence="3">
    <location>
        <begin position="1149"/>
        <end position="1169"/>
    </location>
</feature>
<evidence type="ECO:0000256" key="2">
    <source>
        <dbReference type="ARBA" id="ARBA00023043"/>
    </source>
</evidence>
<dbReference type="Pfam" id="PF18738">
    <property type="entry name" value="HEPN_DZIP3"/>
    <property type="match status" value="1"/>
</dbReference>
<dbReference type="PANTHER" id="PTHR24198:SF165">
    <property type="entry name" value="ANKYRIN REPEAT-CONTAINING PROTEIN-RELATED"/>
    <property type="match status" value="1"/>
</dbReference>
<dbReference type="Gene3D" id="1.25.40.20">
    <property type="entry name" value="Ankyrin repeat-containing domain"/>
    <property type="match status" value="1"/>
</dbReference>
<gene>
    <name evidence="7" type="ORF">MAR_010527</name>
</gene>
<dbReference type="SUPFAM" id="SSF52540">
    <property type="entry name" value="P-loop containing nucleoside triphosphate hydrolases"/>
    <property type="match status" value="1"/>
</dbReference>
<feature type="repeat" description="ANK" evidence="3">
    <location>
        <begin position="1181"/>
        <end position="1204"/>
    </location>
</feature>
<feature type="non-terminal residue" evidence="7">
    <location>
        <position position="1"/>
    </location>
</feature>
<proteinExistence type="predicted"/>
<protein>
    <submittedName>
        <fullName evidence="7">ANK1-like protein</fullName>
    </submittedName>
</protein>
<keyword evidence="8" id="KW-1185">Reference proteome</keyword>
<dbReference type="PROSITE" id="PS50297">
    <property type="entry name" value="ANK_REP_REGION"/>
    <property type="match status" value="6"/>
</dbReference>
<feature type="repeat" description="ANK" evidence="3">
    <location>
        <begin position="975"/>
        <end position="1007"/>
    </location>
</feature>
<sequence>ECIGTTGNSYPPTGMHWNYRLLVSIYRDKYELQVARVHLQECIGATGSSCPSTGMHWSYRDALELQVARVHLQGCIGTKGNSCSSKGMHWIYRELVSIYRDALELKLSTICAGNDVYVDAYTPELHGDSAGYERGDTQKFETDTSLLRVWEQYRIGMYQYDLYREQVEKQAISKSDNVSKGKMHFSDSNPNYRSIRTAGDHLQACIGTAGGSCPPSGMHLNYRAKFDSIVNPNDLLNELRNQKRVIDKLHKDGVITKEQYRLLNPNPDSQRFDISLLIVLLRNICNLQPNNPIWKEKDNSKITDTMPPIIANIVRIRNLRNKAMVTLGHSCGLNDVKADIAELITKTLDVVRPEMKSLRETTLWFFEESCDDEFYVKTARFQKAIDLLKEKHFIVLTGHPGEGKTAMAAKLALADGTKPENCLKLQHALDWRKVDWSLKLFNTVIVDDIFGGGALNQNLLADWKPYLPEMERAAKQNRLRIIITTRHYIKEEALEEMDKLTMFDDKDGYVLLLSSKMHLSFNEKKEILMSRAKKNNSEDMIDNYRIEYEDCVRKAEGVFNLQEGQREDLVFGFPQCATLFVRSEALIKLGSVFFSKPEIHFKTYIDQLYKGKDEEQFHKFLALVAVWAEQNMRMKELDLQNATKVSDHVRNVAKCFGVDVTHTFLETLKSSLKSHVHDLLLLIDHSGEYTFSHNVNGDMVGVVLGSHKLMECIELCPRDFLMERVTIAPAREDELRVEVPKKHYDALCEKFANMLGRKNCNLVAKEPSHDEFQQLQRKGPRPNTVDVLTGIDFGILKHSAFKDEGFVKTFIRYIREKHFDQDLFTVPVMKMTGYFLDYGIKMTEMVMYLPGYTLYSGLSVLAKELIEQEVFPKDQVDPLLLATHSGDIGMMKLLLSHGAKVSGDTIYVAMHTRGNMFEANKVLDTIVEYQGIDINDKGNAVNGNYPLIVAARKGFSYAVKCLLQHGADPSVKNDKNLTALHKAVIYKHADIIQLLIDYNSPLDEKGGKFKRSPLHIAADLGLGEIVKRILSKGANVKIKDHRGHYPIFLAAIRCHLETVRVLLRHDKSQDTLRIASYGKKSFIKGMSLFHVAVWKNDRKLIQLLIDEKANPDVMDFFGQTPLFYAINTGKQTATRMLLQYADKSKPQKQGFTPLHAAIHKGNIKLVANLAAVVDVNAFDKYGRTPLHVACEKGNVNAVNLLLNKYNADPLMITKRGDTVFHILRRMKGNKSHEDHCKRRLIEMLLLKAHPSIFERVNCMANKKGVSITDRVKLAPKDLITINALKQGIKSDFDEISDDDDDDAGAKASSPKAVGAGSTDSLRLVQQLLNIFGSENYLDEDDEYGMDFGGYEDPLEYDDDFMDNDMF</sequence>
<dbReference type="InterPro" id="IPR049050">
    <property type="entry name" value="nSTAND3"/>
</dbReference>
<evidence type="ECO:0000259" key="5">
    <source>
        <dbReference type="Pfam" id="PF18738"/>
    </source>
</evidence>
<accession>A0ABY7E429</accession>
<feature type="repeat" description="ANK" evidence="3">
    <location>
        <begin position="1009"/>
        <end position="1041"/>
    </location>
</feature>
<dbReference type="EMBL" id="CP111015">
    <property type="protein sequence ID" value="WAR03969.1"/>
    <property type="molecule type" value="Genomic_DNA"/>
</dbReference>
<name>A0ABY7E429_MYAAR</name>
<dbReference type="SMART" id="SM00248">
    <property type="entry name" value="ANK"/>
    <property type="match status" value="9"/>
</dbReference>
<dbReference type="PANTHER" id="PTHR24198">
    <property type="entry name" value="ANKYRIN REPEAT AND PROTEIN KINASE DOMAIN-CONTAINING PROTEIN"/>
    <property type="match status" value="1"/>
</dbReference>
<dbReference type="InterPro" id="IPR002110">
    <property type="entry name" value="Ankyrin_rpt"/>
</dbReference>
<evidence type="ECO:0000256" key="4">
    <source>
        <dbReference type="SAM" id="MobiDB-lite"/>
    </source>
</evidence>